<proteinExistence type="predicted"/>
<evidence type="ECO:0000313" key="1">
    <source>
        <dbReference type="EMBL" id="SDB21341.1"/>
    </source>
</evidence>
<dbReference type="AlphaFoldDB" id="A0A1G6BL71"/>
<dbReference type="RefSeq" id="WP_092592103.1">
    <property type="nucleotide sequence ID" value="NZ_FMXN01000003.1"/>
</dbReference>
<name>A0A1G6BL71_9GAMM</name>
<dbReference type="OrthoDB" id="6237886at2"/>
<dbReference type="EMBL" id="FMXN01000003">
    <property type="protein sequence ID" value="SDB21341.1"/>
    <property type="molecule type" value="Genomic_DNA"/>
</dbReference>
<gene>
    <name evidence="1" type="ORF">SAMN02927930_00868</name>
</gene>
<keyword evidence="2" id="KW-1185">Reference proteome</keyword>
<dbReference type="Proteomes" id="UP000199626">
    <property type="component" value="Unassembled WGS sequence"/>
</dbReference>
<reference evidence="2" key="1">
    <citation type="submission" date="2016-10" db="EMBL/GenBank/DDBJ databases">
        <authorList>
            <person name="Varghese N."/>
            <person name="Submissions S."/>
        </authorList>
    </citation>
    <scope>NUCLEOTIDE SEQUENCE [LARGE SCALE GENOMIC DNA]</scope>
    <source>
        <strain evidence="2">CGMCC 1.10824</strain>
    </source>
</reference>
<accession>A0A1G6BL71</accession>
<protein>
    <submittedName>
        <fullName evidence="1">Uncharacterized protein</fullName>
    </submittedName>
</protein>
<sequence length="161" mass="18589">MPFSLSIHVAIPRFALILLVGLLLGACRPSLTDSTDHLHTITTLDQQQLPAGRWALSESVIQLGFCRDRINAALLAEEDELRRWRLIGDNSAFPKHRQEGLEQLAYFYQQYQVRLYQLHGNFGAQWFRVAYLSHEPEPNIFDIFAKLGRDEHVCFSSLEHR</sequence>
<organism evidence="1 2">
    <name type="scientific">Pseudidiomarina indica</name>
    <dbReference type="NCBI Taxonomy" id="1159017"/>
    <lineage>
        <taxon>Bacteria</taxon>
        <taxon>Pseudomonadati</taxon>
        <taxon>Pseudomonadota</taxon>
        <taxon>Gammaproteobacteria</taxon>
        <taxon>Alteromonadales</taxon>
        <taxon>Idiomarinaceae</taxon>
        <taxon>Pseudidiomarina</taxon>
    </lineage>
</organism>
<evidence type="ECO:0000313" key="2">
    <source>
        <dbReference type="Proteomes" id="UP000199626"/>
    </source>
</evidence>